<dbReference type="Pfam" id="PF10099">
    <property type="entry name" value="RskA_C"/>
    <property type="match status" value="1"/>
</dbReference>
<sequence>MVDPSPPTPDRDTLAAELALGLLEGTDRVEALRLCLSDPAFAAAVETWSLRLSPLLHAIPPVQPPEHIWKAVEARTGIGLSRDVSNIHSLRLWRGGALVCGAIAASLALFIAVRPSDLNAPAPMAVSQLVGAQGPAIMAIAFDARQGVLRLSTTSLPTGDKSPELWVIPEDGVPRSLGIIGTEGQELTVDPAHAKFLKSGVTLAITMEDTASAPHKAPSSQPVLTGKITVI</sequence>
<feature type="domain" description="Anti-sigma K factor RskA C-terminal" evidence="1">
    <location>
        <begin position="101"/>
        <end position="221"/>
    </location>
</feature>
<gene>
    <name evidence="2" type="ORF">FHS92_002672</name>
</gene>
<dbReference type="PANTHER" id="PTHR37461">
    <property type="entry name" value="ANTI-SIGMA-K FACTOR RSKA"/>
    <property type="match status" value="1"/>
</dbReference>
<dbReference type="RefSeq" id="WP_184081210.1">
    <property type="nucleotide sequence ID" value="NZ_JACIJP010000004.1"/>
</dbReference>
<reference evidence="2 3" key="1">
    <citation type="submission" date="2020-08" db="EMBL/GenBank/DDBJ databases">
        <title>Genomic Encyclopedia of Type Strains, Phase IV (KMG-IV): sequencing the most valuable type-strain genomes for metagenomic binning, comparative biology and taxonomic classification.</title>
        <authorList>
            <person name="Goeker M."/>
        </authorList>
    </citation>
    <scope>NUCLEOTIDE SEQUENCE [LARGE SCALE GENOMIC DNA]</scope>
    <source>
        <strain evidence="2 3">DSM 102255</strain>
    </source>
</reference>
<name>A0A841J161_9SPHN</name>
<evidence type="ECO:0000259" key="1">
    <source>
        <dbReference type="Pfam" id="PF10099"/>
    </source>
</evidence>
<dbReference type="AlphaFoldDB" id="A0A841J161"/>
<dbReference type="InterPro" id="IPR018764">
    <property type="entry name" value="RskA_C"/>
</dbReference>
<organism evidence="2 3">
    <name type="scientific">Sphingobium subterraneum</name>
    <dbReference type="NCBI Taxonomy" id="627688"/>
    <lineage>
        <taxon>Bacteria</taxon>
        <taxon>Pseudomonadati</taxon>
        <taxon>Pseudomonadota</taxon>
        <taxon>Alphaproteobacteria</taxon>
        <taxon>Sphingomonadales</taxon>
        <taxon>Sphingomonadaceae</taxon>
        <taxon>Sphingobium</taxon>
    </lineage>
</organism>
<proteinExistence type="predicted"/>
<comment type="caution">
    <text evidence="2">The sequence shown here is derived from an EMBL/GenBank/DDBJ whole genome shotgun (WGS) entry which is preliminary data.</text>
</comment>
<protein>
    <submittedName>
        <fullName evidence="2">Anti-sigma-K factor RskA</fullName>
    </submittedName>
</protein>
<dbReference type="GO" id="GO:0006417">
    <property type="term" value="P:regulation of translation"/>
    <property type="evidence" value="ECO:0007669"/>
    <property type="project" value="TreeGrafter"/>
</dbReference>
<dbReference type="EMBL" id="JACIJP010000004">
    <property type="protein sequence ID" value="MBB6124919.1"/>
    <property type="molecule type" value="Genomic_DNA"/>
</dbReference>
<dbReference type="Proteomes" id="UP000552700">
    <property type="component" value="Unassembled WGS sequence"/>
</dbReference>
<dbReference type="GO" id="GO:0005886">
    <property type="term" value="C:plasma membrane"/>
    <property type="evidence" value="ECO:0007669"/>
    <property type="project" value="InterPro"/>
</dbReference>
<dbReference type="InterPro" id="IPR051474">
    <property type="entry name" value="Anti-sigma-K/W_factor"/>
</dbReference>
<evidence type="ECO:0000313" key="3">
    <source>
        <dbReference type="Proteomes" id="UP000552700"/>
    </source>
</evidence>
<accession>A0A841J161</accession>
<keyword evidence="3" id="KW-1185">Reference proteome</keyword>
<dbReference type="GO" id="GO:0016989">
    <property type="term" value="F:sigma factor antagonist activity"/>
    <property type="evidence" value="ECO:0007669"/>
    <property type="project" value="TreeGrafter"/>
</dbReference>
<evidence type="ECO:0000313" key="2">
    <source>
        <dbReference type="EMBL" id="MBB6124919.1"/>
    </source>
</evidence>
<dbReference type="PANTHER" id="PTHR37461:SF1">
    <property type="entry name" value="ANTI-SIGMA-K FACTOR RSKA"/>
    <property type="match status" value="1"/>
</dbReference>